<keyword evidence="4" id="KW-1185">Reference proteome</keyword>
<dbReference type="InterPro" id="IPR007111">
    <property type="entry name" value="NACHT_NTPase"/>
</dbReference>
<reference evidence="3 4" key="1">
    <citation type="journal article" date="2020" name="ISME J.">
        <title>Uncovering the hidden diversity of litter-decomposition mechanisms in mushroom-forming fungi.</title>
        <authorList>
            <person name="Floudas D."/>
            <person name="Bentzer J."/>
            <person name="Ahren D."/>
            <person name="Johansson T."/>
            <person name="Persson P."/>
            <person name="Tunlid A."/>
        </authorList>
    </citation>
    <scope>NUCLEOTIDE SEQUENCE [LARGE SCALE GENOMIC DNA]</scope>
    <source>
        <strain evidence="3 4">CBS 101986</strain>
    </source>
</reference>
<dbReference type="SUPFAM" id="SSF52540">
    <property type="entry name" value="P-loop containing nucleoside triphosphate hydrolases"/>
    <property type="match status" value="1"/>
</dbReference>
<gene>
    <name evidence="3" type="ORF">D9619_009027</name>
</gene>
<sequence>MSSATSEGPDSSGSLFQNAKAIHISGGSFYAYGGRETPVDAALSILSSRVEHGAAHDAAAREDVRKCHENTRVALIGGIEAWATCHEDHHVHPLLWMYGPAGSGKTTIMQTMAATFAKEGTLAASFFFSRSAPNRPKTKVNFVTTIAHQLWFNIPAIRDHLVEALADSSLVDKGLVHQLDVLIINPLNKLKPSQMGDCRIFMVDGLDECEGDSSQRDVLDLLAHFTRQTLHSFPVLVASRQTSAIQAFFSNTDITRKTRGVPLDNDYKADEDIRKVVVAAFDNIKLEHPSKDGLGSEWPNPSVIDTIVKRSSGQFIYASVVMKYIAEHSRHPKTSLKTILNVQASGGDPRPYKELDAIYTQIMSSVEPENLLFVMDVMGCLLLAQGSGTSIFVDVALSDRRTSLGWDTVFTAEPGTTQARLNRLRPLITLVPSGHGKNITFRFSHASFADYLLDMSRSGEFFLDMRMVHCRLACYWLKAYTAHLENYDGCASSPGQRHDCAVKSTRLFHAYNNTGSDFDSFIWHCLEANITTELLNDISLFDIEAVLSWMAVHIESYRPNFWKEVLLWVNLAVWLQEQAPPAHQDLINTFSNNIQRAIYTVVSQRSASSETMSEFAIFVSLWPQICLEDKIRNENYVNERDFKPITNIWGDASIAIGVNYSCRHKRSEFCWRCICHASSAFLSEALAPTLAMNGRFFREGIHYSNMALRLFKDYTTTPGRRGLLLAIAHFLSKASPDENLGILIRDNLLQIPRKYDRVYIGDKQPIQSETAKSRKEAFMAFCIYIYHVAPYTRNVVYPLYQPTDIQKDSIMTNGHAQFASSLMRMALNLLTVSFHLNLAKGNRDQPWLLTQL</sequence>
<dbReference type="Pfam" id="PF24883">
    <property type="entry name" value="NPHP3_N"/>
    <property type="match status" value="1"/>
</dbReference>
<evidence type="ECO:0000313" key="4">
    <source>
        <dbReference type="Proteomes" id="UP000567179"/>
    </source>
</evidence>
<dbReference type="InterPro" id="IPR027417">
    <property type="entry name" value="P-loop_NTPase"/>
</dbReference>
<protein>
    <recommendedName>
        <fullName evidence="2">NACHT domain-containing protein</fullName>
    </recommendedName>
</protein>
<keyword evidence="1" id="KW-0677">Repeat</keyword>
<dbReference type="Gene3D" id="3.40.50.300">
    <property type="entry name" value="P-loop containing nucleotide triphosphate hydrolases"/>
    <property type="match status" value="1"/>
</dbReference>
<dbReference type="OrthoDB" id="5967843at2759"/>
<evidence type="ECO:0000259" key="2">
    <source>
        <dbReference type="PROSITE" id="PS50837"/>
    </source>
</evidence>
<name>A0A8H5BTZ7_9AGAR</name>
<accession>A0A8H5BTZ7</accession>
<evidence type="ECO:0000256" key="1">
    <source>
        <dbReference type="ARBA" id="ARBA00022737"/>
    </source>
</evidence>
<proteinExistence type="predicted"/>
<feature type="domain" description="NACHT" evidence="2">
    <location>
        <begin position="93"/>
        <end position="240"/>
    </location>
</feature>
<dbReference type="Proteomes" id="UP000567179">
    <property type="component" value="Unassembled WGS sequence"/>
</dbReference>
<organism evidence="3 4">
    <name type="scientific">Psilocybe cf. subviscida</name>
    <dbReference type="NCBI Taxonomy" id="2480587"/>
    <lineage>
        <taxon>Eukaryota</taxon>
        <taxon>Fungi</taxon>
        <taxon>Dikarya</taxon>
        <taxon>Basidiomycota</taxon>
        <taxon>Agaricomycotina</taxon>
        <taxon>Agaricomycetes</taxon>
        <taxon>Agaricomycetidae</taxon>
        <taxon>Agaricales</taxon>
        <taxon>Agaricineae</taxon>
        <taxon>Strophariaceae</taxon>
        <taxon>Psilocybe</taxon>
    </lineage>
</organism>
<comment type="caution">
    <text evidence="3">The sequence shown here is derived from an EMBL/GenBank/DDBJ whole genome shotgun (WGS) entry which is preliminary data.</text>
</comment>
<dbReference type="PANTHER" id="PTHR10039">
    <property type="entry name" value="AMELOGENIN"/>
    <property type="match status" value="1"/>
</dbReference>
<dbReference type="PROSITE" id="PS50837">
    <property type="entry name" value="NACHT"/>
    <property type="match status" value="1"/>
</dbReference>
<evidence type="ECO:0000313" key="3">
    <source>
        <dbReference type="EMBL" id="KAF5329555.1"/>
    </source>
</evidence>
<dbReference type="EMBL" id="JAACJJ010000002">
    <property type="protein sequence ID" value="KAF5329555.1"/>
    <property type="molecule type" value="Genomic_DNA"/>
</dbReference>
<dbReference type="PANTHER" id="PTHR10039:SF14">
    <property type="entry name" value="NACHT DOMAIN-CONTAINING PROTEIN"/>
    <property type="match status" value="1"/>
</dbReference>
<dbReference type="InterPro" id="IPR056884">
    <property type="entry name" value="NPHP3-like_N"/>
</dbReference>
<dbReference type="AlphaFoldDB" id="A0A8H5BTZ7"/>